<gene>
    <name evidence="2" type="ORF">P186_0734</name>
</gene>
<dbReference type="Gene3D" id="3.40.50.1010">
    <property type="entry name" value="5'-nuclease"/>
    <property type="match status" value="1"/>
</dbReference>
<reference evidence="2 3" key="1">
    <citation type="journal article" date="2012" name="J. Bacteriol.">
        <title>Complete genome sequence of strain 1860, a crenarchaeon of the genus pyrobaculum able to grow with various electron acceptors.</title>
        <authorList>
            <person name="Mardanov A.V."/>
            <person name="Gumerov V.M."/>
            <person name="Slobodkina G.B."/>
            <person name="Beletsky A.V."/>
            <person name="Bonch-Osmolovskaya E.A."/>
            <person name="Ravin N.V."/>
            <person name="Skryabin K.G."/>
        </authorList>
    </citation>
    <scope>NUCLEOTIDE SEQUENCE [LARGE SCALE GENOMIC DNA]</scope>
    <source>
        <strain evidence="2 3">1860</strain>
    </source>
</reference>
<dbReference type="GeneID" id="11594997"/>
<keyword evidence="3" id="KW-1185">Reference proteome</keyword>
<dbReference type="InterPro" id="IPR002716">
    <property type="entry name" value="PIN_dom"/>
</dbReference>
<dbReference type="eggNOG" id="arCOG07248">
    <property type="taxonomic scope" value="Archaea"/>
</dbReference>
<name>G7VI90_9CREN</name>
<accession>G7VI90</accession>
<protein>
    <recommendedName>
        <fullName evidence="1">PIN domain-containing protein</fullName>
    </recommendedName>
</protein>
<dbReference type="Proteomes" id="UP000005867">
    <property type="component" value="Chromosome"/>
</dbReference>
<dbReference type="Pfam" id="PF01850">
    <property type="entry name" value="PIN"/>
    <property type="match status" value="1"/>
</dbReference>
<evidence type="ECO:0000313" key="2">
    <source>
        <dbReference type="EMBL" id="AET32182.1"/>
    </source>
</evidence>
<dbReference type="CDD" id="cd09854">
    <property type="entry name" value="PIN_VapC-like"/>
    <property type="match status" value="1"/>
</dbReference>
<dbReference type="SUPFAM" id="SSF88723">
    <property type="entry name" value="PIN domain-like"/>
    <property type="match status" value="1"/>
</dbReference>
<proteinExistence type="predicted"/>
<dbReference type="OrthoDB" id="379241at2157"/>
<sequence length="129" mass="14511">MERCVVDTSVLVSKRLDSVLQCRERYVTSVAVLEYLVWAKRSADSSSGARREGYLRLIKLLPLLMEEVGLRLVDDLSIQDVAAATRWVLERGVNPGDALISAAALRLDAVMLTRDRDWERLPEVKSVII</sequence>
<dbReference type="HOGENOM" id="CLU_1943939_0_0_2"/>
<evidence type="ECO:0000259" key="1">
    <source>
        <dbReference type="SMART" id="SM00670"/>
    </source>
</evidence>
<dbReference type="STRING" id="1104324.P186_0734"/>
<evidence type="ECO:0000313" key="3">
    <source>
        <dbReference type="Proteomes" id="UP000005867"/>
    </source>
</evidence>
<dbReference type="KEGG" id="pyr:P186_0734"/>
<organism evidence="2 3">
    <name type="scientific">Pyrobaculum ferrireducens</name>
    <dbReference type="NCBI Taxonomy" id="1104324"/>
    <lineage>
        <taxon>Archaea</taxon>
        <taxon>Thermoproteota</taxon>
        <taxon>Thermoprotei</taxon>
        <taxon>Thermoproteales</taxon>
        <taxon>Thermoproteaceae</taxon>
        <taxon>Pyrobaculum</taxon>
    </lineage>
</organism>
<dbReference type="SMART" id="SM00670">
    <property type="entry name" value="PINc"/>
    <property type="match status" value="1"/>
</dbReference>
<dbReference type="RefSeq" id="WP_014288010.1">
    <property type="nucleotide sequence ID" value="NC_016645.1"/>
</dbReference>
<dbReference type="InterPro" id="IPR029060">
    <property type="entry name" value="PIN-like_dom_sf"/>
</dbReference>
<dbReference type="EMBL" id="CP003098">
    <property type="protein sequence ID" value="AET32182.1"/>
    <property type="molecule type" value="Genomic_DNA"/>
</dbReference>
<feature type="domain" description="PIN" evidence="1">
    <location>
        <begin position="2"/>
        <end position="120"/>
    </location>
</feature>
<dbReference type="AlphaFoldDB" id="G7VI90"/>
<dbReference type="BioCyc" id="PSP1104324:GJSN-720-MONOMER"/>